<dbReference type="GO" id="GO:0005886">
    <property type="term" value="C:plasma membrane"/>
    <property type="evidence" value="ECO:0007669"/>
    <property type="project" value="TreeGrafter"/>
</dbReference>
<dbReference type="Proteomes" id="UP000507470">
    <property type="component" value="Unassembled WGS sequence"/>
</dbReference>
<evidence type="ECO:0000256" key="1">
    <source>
        <dbReference type="ARBA" id="ARBA00004141"/>
    </source>
</evidence>
<keyword evidence="8" id="KW-1185">Reference proteome</keyword>
<evidence type="ECO:0000256" key="3">
    <source>
        <dbReference type="ARBA" id="ARBA00022692"/>
    </source>
</evidence>
<organism evidence="7 8">
    <name type="scientific">Mytilus coruscus</name>
    <name type="common">Sea mussel</name>
    <dbReference type="NCBI Taxonomy" id="42192"/>
    <lineage>
        <taxon>Eukaryota</taxon>
        <taxon>Metazoa</taxon>
        <taxon>Spiralia</taxon>
        <taxon>Lophotrochozoa</taxon>
        <taxon>Mollusca</taxon>
        <taxon>Bivalvia</taxon>
        <taxon>Autobranchia</taxon>
        <taxon>Pteriomorphia</taxon>
        <taxon>Mytilida</taxon>
        <taxon>Mytiloidea</taxon>
        <taxon>Mytilidae</taxon>
        <taxon>Mytilinae</taxon>
        <taxon>Mytilus</taxon>
    </lineage>
</organism>
<keyword evidence="5 6" id="KW-0472">Membrane</keyword>
<evidence type="ECO:0000256" key="4">
    <source>
        <dbReference type="ARBA" id="ARBA00022989"/>
    </source>
</evidence>
<evidence type="ECO:0000256" key="5">
    <source>
        <dbReference type="ARBA" id="ARBA00023136"/>
    </source>
</evidence>
<feature type="transmembrane region" description="Helical" evidence="6">
    <location>
        <begin position="101"/>
        <end position="123"/>
    </location>
</feature>
<dbReference type="InterPro" id="IPR004031">
    <property type="entry name" value="PMP22/EMP/MP20/Claudin"/>
</dbReference>
<proteinExistence type="inferred from homology"/>
<evidence type="ECO:0000313" key="8">
    <source>
        <dbReference type="Proteomes" id="UP000507470"/>
    </source>
</evidence>
<dbReference type="PANTHER" id="PTHR10671">
    <property type="entry name" value="EPITHELIAL MEMBRANE PROTEIN-RELATED"/>
    <property type="match status" value="1"/>
</dbReference>
<dbReference type="Gene3D" id="1.20.140.150">
    <property type="match status" value="1"/>
</dbReference>
<name>A0A6J8AI97_MYTCO</name>
<gene>
    <name evidence="7" type="ORF">MCOR_8070</name>
</gene>
<dbReference type="AlphaFoldDB" id="A0A6J8AI97"/>
<dbReference type="PRINTS" id="PR01792">
    <property type="entry name" value="VDCCGAMMA"/>
</dbReference>
<comment type="subcellular location">
    <subcellularLocation>
        <location evidence="1">Membrane</location>
        <topology evidence="1">Multi-pass membrane protein</topology>
    </subcellularLocation>
</comment>
<dbReference type="InterPro" id="IPR050579">
    <property type="entry name" value="PMP-22/EMP/MP20-like"/>
</dbReference>
<evidence type="ECO:0000256" key="2">
    <source>
        <dbReference type="ARBA" id="ARBA00007111"/>
    </source>
</evidence>
<feature type="transmembrane region" description="Helical" evidence="6">
    <location>
        <begin position="176"/>
        <end position="201"/>
    </location>
</feature>
<feature type="transmembrane region" description="Helical" evidence="6">
    <location>
        <begin position="30"/>
        <end position="54"/>
    </location>
</feature>
<comment type="similarity">
    <text evidence="2">Belongs to the PMP-22/EMP/MP20 family. CACNG subfamily.</text>
</comment>
<dbReference type="EMBL" id="CACVKT020001492">
    <property type="protein sequence ID" value="CAC5368567.1"/>
    <property type="molecule type" value="Genomic_DNA"/>
</dbReference>
<evidence type="ECO:0000256" key="6">
    <source>
        <dbReference type="SAM" id="Phobius"/>
    </source>
</evidence>
<evidence type="ECO:0000313" key="7">
    <source>
        <dbReference type="EMBL" id="CAC5368567.1"/>
    </source>
</evidence>
<keyword evidence="3 6" id="KW-0812">Transmembrane</keyword>
<dbReference type="GO" id="GO:0006816">
    <property type="term" value="P:calcium ion transport"/>
    <property type="evidence" value="ECO:0007669"/>
    <property type="project" value="InterPro"/>
</dbReference>
<keyword evidence="4 6" id="KW-1133">Transmembrane helix</keyword>
<accession>A0A6J8AI97</accession>
<dbReference type="InterPro" id="IPR008368">
    <property type="entry name" value="VDCC_gsu"/>
</dbReference>
<sequence length="208" mass="22843">MCIPIWFGFGPHSEDGYGLSPSKRPSKVGAVAMVVMFLGWIVELVAITTIYWAVFTWLTVDTQQRRLTITEAHGLWKYCSKFIGLFVRCEHSPGWLVAVRALNVIGMMFGSGALVFMGLFTFLHSEKWNKIFKSSALSSAIFSGVLVLIGAIVYGASVSQGKAPLPNKPVGDVQYVLSWSFALSIIAAILFVISGVIMGFARKPRMIE</sequence>
<protein>
    <submittedName>
        <fullName evidence="7">Uncharacterized protein</fullName>
    </submittedName>
</protein>
<feature type="transmembrane region" description="Helical" evidence="6">
    <location>
        <begin position="135"/>
        <end position="156"/>
    </location>
</feature>
<reference evidence="7 8" key="1">
    <citation type="submission" date="2020-06" db="EMBL/GenBank/DDBJ databases">
        <authorList>
            <person name="Li R."/>
            <person name="Bekaert M."/>
        </authorList>
    </citation>
    <scope>NUCLEOTIDE SEQUENCE [LARGE SCALE GENOMIC DNA]</scope>
    <source>
        <strain evidence="8">wild</strain>
    </source>
</reference>
<dbReference type="Pfam" id="PF00822">
    <property type="entry name" value="PMP22_Claudin"/>
    <property type="match status" value="1"/>
</dbReference>
<dbReference type="OrthoDB" id="6140671at2759"/>
<dbReference type="PANTHER" id="PTHR10671:SF108">
    <property type="entry name" value="CLAUDIN FAMILY PROTEIN-RELATED"/>
    <property type="match status" value="1"/>
</dbReference>